<evidence type="ECO:0000313" key="1">
    <source>
        <dbReference type="EMBL" id="DAF93776.1"/>
    </source>
</evidence>
<accession>A0A8S5UH22</accession>
<name>A0A8S5UH22_9CAUD</name>
<sequence length="190" mass="21853">MALIVSREQLHRILSDDGHMALWPAHTEKGSTRYAHACVGQPFARLHVGDKEPVFLSNISDLVFTGPHIKKIDALQNTKFSPTYIYPNEELMTFGKLDRFYMSLLKAIHRPVIISPLKKEQQFMVPSDVDGTDPMIDQIFYDYLKIDQAIYVETLCGEQGFNTDKLHAYMKAHNHNAGSLWVYLKNKWVE</sequence>
<dbReference type="EMBL" id="BK016086">
    <property type="protein sequence ID" value="DAF93776.1"/>
    <property type="molecule type" value="Genomic_DNA"/>
</dbReference>
<organism evidence="1">
    <name type="scientific">Myoviridae sp. ctshb19</name>
    <dbReference type="NCBI Taxonomy" id="2825194"/>
    <lineage>
        <taxon>Viruses</taxon>
        <taxon>Duplodnaviria</taxon>
        <taxon>Heunggongvirae</taxon>
        <taxon>Uroviricota</taxon>
        <taxon>Caudoviricetes</taxon>
    </lineage>
</organism>
<reference evidence="1" key="1">
    <citation type="journal article" date="2021" name="Proc. Natl. Acad. Sci. U.S.A.">
        <title>A Catalog of Tens of Thousands of Viruses from Human Metagenomes Reveals Hidden Associations with Chronic Diseases.</title>
        <authorList>
            <person name="Tisza M.J."/>
            <person name="Buck C.B."/>
        </authorList>
    </citation>
    <scope>NUCLEOTIDE SEQUENCE</scope>
    <source>
        <strain evidence="1">Ctshb19</strain>
    </source>
</reference>
<protein>
    <submittedName>
        <fullName evidence="1">Uncharacterized protein</fullName>
    </submittedName>
</protein>
<proteinExistence type="predicted"/>